<dbReference type="InterPro" id="IPR036116">
    <property type="entry name" value="FN3_sf"/>
</dbReference>
<evidence type="ECO:0000256" key="2">
    <source>
        <dbReference type="ARBA" id="ARBA00023157"/>
    </source>
</evidence>
<dbReference type="STRING" id="1236989.JCM15548_12963"/>
<dbReference type="EMBL" id="BAZW01000027">
    <property type="protein sequence ID" value="GAO30665.1"/>
    <property type="molecule type" value="Genomic_DNA"/>
</dbReference>
<keyword evidence="5" id="KW-1185">Reference proteome</keyword>
<evidence type="ECO:0000259" key="3">
    <source>
        <dbReference type="PROSITE" id="PS50853"/>
    </source>
</evidence>
<dbReference type="InterPro" id="IPR003961">
    <property type="entry name" value="FN3_dom"/>
</dbReference>
<dbReference type="AlphaFoldDB" id="A0A0E9M0K0"/>
<dbReference type="InterPro" id="IPR013783">
    <property type="entry name" value="Ig-like_fold"/>
</dbReference>
<dbReference type="SUPFAM" id="SSF69318">
    <property type="entry name" value="Integrin alpha N-terminal domain"/>
    <property type="match status" value="1"/>
</dbReference>
<keyword evidence="4" id="KW-0456">Lyase</keyword>
<evidence type="ECO:0000256" key="1">
    <source>
        <dbReference type="ARBA" id="ARBA00022729"/>
    </source>
</evidence>
<feature type="domain" description="Fibronectin type-III" evidence="3">
    <location>
        <begin position="564"/>
        <end position="653"/>
    </location>
</feature>
<dbReference type="PANTHER" id="PTHR43118:SF1">
    <property type="entry name" value="RHAMNOGALACTURONAN LYASE (EUROFUNG)"/>
    <property type="match status" value="1"/>
</dbReference>
<dbReference type="PANTHER" id="PTHR43118">
    <property type="entry name" value="RHAMNOGALACTURONAN LYASE (EUROFUNG)"/>
    <property type="match status" value="1"/>
</dbReference>
<name>A0A0E9M0K0_9BACT</name>
<dbReference type="SMART" id="SM00560">
    <property type="entry name" value="LamGL"/>
    <property type="match status" value="1"/>
</dbReference>
<dbReference type="SUPFAM" id="SSF49899">
    <property type="entry name" value="Concanavalin A-like lectins/glucanases"/>
    <property type="match status" value="1"/>
</dbReference>
<proteinExistence type="predicted"/>
<dbReference type="CDD" id="cd10318">
    <property type="entry name" value="RGL11"/>
    <property type="match status" value="1"/>
</dbReference>
<dbReference type="Pfam" id="PF13385">
    <property type="entry name" value="Laminin_G_3"/>
    <property type="match status" value="1"/>
</dbReference>
<gene>
    <name evidence="4" type="ORF">JCM15548_12963</name>
</gene>
<dbReference type="InterPro" id="IPR028994">
    <property type="entry name" value="Integrin_alpha_N"/>
</dbReference>
<dbReference type="InterPro" id="IPR041624">
    <property type="entry name" value="RGI_lyase"/>
</dbReference>
<dbReference type="InterPro" id="IPR034641">
    <property type="entry name" value="RGL11"/>
</dbReference>
<dbReference type="InterPro" id="IPR049366">
    <property type="entry name" value="RGL11_C"/>
</dbReference>
<reference evidence="4 5" key="1">
    <citation type="journal article" date="2015" name="Microbes Environ.">
        <title>Distribution and evolution of nitrogen fixation genes in the phylum bacteroidetes.</title>
        <authorList>
            <person name="Inoue J."/>
            <person name="Oshima K."/>
            <person name="Suda W."/>
            <person name="Sakamoto M."/>
            <person name="Iino T."/>
            <person name="Noda S."/>
            <person name="Hongoh Y."/>
            <person name="Hattori M."/>
            <person name="Ohkuma M."/>
        </authorList>
    </citation>
    <scope>NUCLEOTIDE SEQUENCE [LARGE SCALE GENOMIC DNA]</scope>
    <source>
        <strain evidence="4">JCM 15548</strain>
    </source>
</reference>
<dbReference type="GO" id="GO:0005975">
    <property type="term" value="P:carbohydrate metabolic process"/>
    <property type="evidence" value="ECO:0007669"/>
    <property type="project" value="UniProtKB-ARBA"/>
</dbReference>
<organism evidence="4 5">
    <name type="scientific">Geofilum rubicundum JCM 15548</name>
    <dbReference type="NCBI Taxonomy" id="1236989"/>
    <lineage>
        <taxon>Bacteria</taxon>
        <taxon>Pseudomonadati</taxon>
        <taxon>Bacteroidota</taxon>
        <taxon>Bacteroidia</taxon>
        <taxon>Marinilabiliales</taxon>
        <taxon>Marinilabiliaceae</taxon>
        <taxon>Geofilum</taxon>
    </lineage>
</organism>
<evidence type="ECO:0000313" key="4">
    <source>
        <dbReference type="EMBL" id="GAO30665.1"/>
    </source>
</evidence>
<accession>A0A0E9M0K0</accession>
<dbReference type="Gene3D" id="2.60.40.10">
    <property type="entry name" value="Immunoglobulins"/>
    <property type="match status" value="3"/>
</dbReference>
<dbReference type="InterPro" id="IPR026444">
    <property type="entry name" value="Secre_tail"/>
</dbReference>
<dbReference type="PROSITE" id="PS50853">
    <property type="entry name" value="FN3"/>
    <property type="match status" value="1"/>
</dbReference>
<dbReference type="Pfam" id="PF21348">
    <property type="entry name" value="RGL11_C"/>
    <property type="match status" value="1"/>
</dbReference>
<dbReference type="SMART" id="SM00060">
    <property type="entry name" value="FN3"/>
    <property type="match status" value="2"/>
</dbReference>
<dbReference type="CDD" id="cd00063">
    <property type="entry name" value="FN3"/>
    <property type="match status" value="1"/>
</dbReference>
<dbReference type="InterPro" id="IPR013320">
    <property type="entry name" value="ConA-like_dom_sf"/>
</dbReference>
<protein>
    <submittedName>
        <fullName evidence="4">Predicted rhamnogalacturonan lyase in rhamnose utilization cluster</fullName>
    </submittedName>
</protein>
<dbReference type="InterPro" id="IPR006558">
    <property type="entry name" value="LamG-like"/>
</dbReference>
<keyword evidence="1" id="KW-0732">Signal</keyword>
<dbReference type="GO" id="GO:0004553">
    <property type="term" value="F:hydrolase activity, hydrolyzing O-glycosyl compounds"/>
    <property type="evidence" value="ECO:0007669"/>
    <property type="project" value="UniProtKB-ARBA"/>
</dbReference>
<dbReference type="GO" id="GO:0016829">
    <property type="term" value="F:lyase activity"/>
    <property type="evidence" value="ECO:0007669"/>
    <property type="project" value="UniProtKB-KW"/>
</dbReference>
<dbReference type="Pfam" id="PF18962">
    <property type="entry name" value="Por_Secre_tail"/>
    <property type="match status" value="1"/>
</dbReference>
<sequence>MFLSWRFLGTDPDGVTFNVYRDDVKVNDLPLDGATNYVDEVSGDFSYTVKAVIDGVEQSADAAVPVWANNWLDIPLSLPAGGQTPDGVNYTYSPNDLSVGDIDGDGQYEIIVKWDPSNSKDNSQSGHTGNVYLDAYKMDGRHFWRIDLGVNIRAGAHYTQFLVCDFDGDGMAEVVCKTAPGTIDGTGTALTMGPAASADHGADYRNDGGYILSGPEYLTVFNGLTGAEMATVDYVPGRGNVSSWGDGYGNRVDRFLAGVAYLDGEHPSIVMTRGYYTRAVLGAWDWKDGALTQRWVFDSNDAGNNSYAGQGNHQLSVADVDEDGMDEIIFGSCAIDNDGTGLYSTGLGHGDALHVSDLLPAREGLEVFMPHESWGNGVTLRDAATGEIIWQKKMEGADIGRGLSADIMAEHPGNEFWASSGMGVYDVHGNTVGSIPSINHAIWWDGDLLRELLDGNTISKYGAGTLLSATGCSSNNSTKKNPGIQADLLGDWREEVILRTNDNTKLRIFTTDIPTIYRLPTLMHDAQYRTAIAWQNVAYNQPPHVSYFLGDGMELKYRQSFLRYPVSIAAENIEVHALSLKWQNLEDAADEIVIEMSDNKVDFEEVARVDAQLTSAHFEDLLGGTTYYFRLKTETADRQSDYSAVLTVRTVEEPMAPLASTLLLPANGGAGVNYSNVLFSWENSTNSTAGTVYYSLYVGTSAESMALVQEELTDPSWTVSKLASGSNYFWQVKAENPLGTSLSEVGQFSTAQLMDRTLLLHIPFDETSGAEAVDVVSLTKAQASGFTPQWQSGRWNNSVFFPATPTTSHIYFPHHEGIQLDDQSFTISLWYKSPGTIADSYLLHKGMHDGANGGNGKWIGLQYKGTKLTFAVDDNVNKTNIDIADADQWFDNQWHHLVAIRNREDGKLLVYVDGDLKGERNDITTNGIGVSTDLILGNCDGYFNTPFPGHMDELRIYNEALTPGEVEDLYLDAATSLNEVGAMFHQNDVVVSPNPFKDRLSFRLSERWLANEVRVSVYDLAGRLVKRETCEVRAGQFEMKGLEYLAKGMYTFVIQDDQRMVAVKMMH</sequence>
<dbReference type="SUPFAM" id="SSF49265">
    <property type="entry name" value="Fibronectin type III"/>
    <property type="match status" value="1"/>
</dbReference>
<dbReference type="Pfam" id="PF18370">
    <property type="entry name" value="RGI_lyase"/>
    <property type="match status" value="1"/>
</dbReference>
<dbReference type="Proteomes" id="UP000032900">
    <property type="component" value="Unassembled WGS sequence"/>
</dbReference>
<evidence type="ECO:0000313" key="5">
    <source>
        <dbReference type="Proteomes" id="UP000032900"/>
    </source>
</evidence>
<dbReference type="Gene3D" id="2.60.120.200">
    <property type="match status" value="1"/>
</dbReference>
<comment type="caution">
    <text evidence="4">The sequence shown here is derived from an EMBL/GenBank/DDBJ whole genome shotgun (WGS) entry which is preliminary data.</text>
</comment>
<keyword evidence="2" id="KW-1015">Disulfide bond</keyword>